<dbReference type="EMBL" id="CP022139">
    <property type="protein sequence ID" value="ASG88438.1"/>
    <property type="molecule type" value="Genomic_DNA"/>
</dbReference>
<dbReference type="RefSeq" id="WP_080226957.1">
    <property type="nucleotide sequence ID" value="NZ_CP022139.1"/>
</dbReference>
<organism evidence="3 4">
    <name type="scientific">Salmonella enterica subsp. salamae serovar 55:k:z39 str. 1315K</name>
    <dbReference type="NCBI Taxonomy" id="1243602"/>
    <lineage>
        <taxon>Bacteria</taxon>
        <taxon>Pseudomonadati</taxon>
        <taxon>Pseudomonadota</taxon>
        <taxon>Gammaproteobacteria</taxon>
        <taxon>Enterobacterales</taxon>
        <taxon>Enterobacteriaceae</taxon>
        <taxon>Salmonella</taxon>
    </lineage>
</organism>
<dbReference type="Proteomes" id="UP000198067">
    <property type="component" value="Chromosome"/>
</dbReference>
<feature type="region of interest" description="Disordered" evidence="1">
    <location>
        <begin position="1"/>
        <end position="26"/>
    </location>
</feature>
<evidence type="ECO:0000256" key="1">
    <source>
        <dbReference type="SAM" id="MobiDB-lite"/>
    </source>
</evidence>
<keyword evidence="2" id="KW-1133">Transmembrane helix</keyword>
<dbReference type="AlphaFoldDB" id="A0A6C7C664"/>
<evidence type="ECO:0000313" key="4">
    <source>
        <dbReference type="Proteomes" id="UP000198067"/>
    </source>
</evidence>
<reference evidence="3 4" key="1">
    <citation type="submission" date="2017-06" db="EMBL/GenBank/DDBJ databases">
        <title>Salmonella reference genomes for public health.</title>
        <authorList>
            <person name="Robertson J."/>
            <person name="Yoshida C."/>
            <person name="Gurnik S."/>
            <person name="Nash J."/>
        </authorList>
    </citation>
    <scope>NUCLEOTIDE SEQUENCE [LARGE SCALE GENOMIC DNA]</scope>
    <source>
        <strain evidence="3 4">1315K</strain>
    </source>
</reference>
<evidence type="ECO:0000256" key="2">
    <source>
        <dbReference type="SAM" id="Phobius"/>
    </source>
</evidence>
<protein>
    <recommendedName>
        <fullName evidence="5">Hemolysin XhlA</fullName>
    </recommendedName>
</protein>
<accession>A0A6C7C664</accession>
<keyword evidence="2" id="KW-0812">Transmembrane</keyword>
<keyword evidence="2" id="KW-0472">Membrane</keyword>
<evidence type="ECO:0008006" key="5">
    <source>
        <dbReference type="Google" id="ProtNLM"/>
    </source>
</evidence>
<feature type="transmembrane region" description="Helical" evidence="2">
    <location>
        <begin position="104"/>
        <end position="126"/>
    </location>
</feature>
<name>A0A6C7C664_SALER</name>
<proteinExistence type="predicted"/>
<gene>
    <name evidence="3" type="ORF">LFZ47_13110</name>
</gene>
<sequence length="127" mass="13661">MPEHRLRAVDSTGYNPSAAIGGGGGGGEMLEPRVARLESDVEHIKVNLVDIRADLRVLGSNSSIMQRDTAVIMQKLVDIENAISKKANVDYIESKIVTCANKQIIWAIGTLLVLFSAATGIILKFIA</sequence>
<evidence type="ECO:0000313" key="3">
    <source>
        <dbReference type="EMBL" id="ASG88438.1"/>
    </source>
</evidence>